<comment type="subcellular location">
    <subcellularLocation>
        <location evidence="1">Cytoplasmic vesicle</location>
        <location evidence="1">Clathrin-coated vesicle</location>
    </subcellularLocation>
    <subcellularLocation>
        <location evidence="2">Golgi apparatus</location>
    </subcellularLocation>
    <subcellularLocation>
        <location evidence="3">Membrane</location>
        <location evidence="3">Clathrin-coated pit</location>
    </subcellularLocation>
</comment>
<feature type="domain" description="ENTH" evidence="9">
    <location>
        <begin position="16"/>
        <end position="157"/>
    </location>
</feature>
<dbReference type="InterPro" id="IPR048050">
    <property type="entry name" value="ANTH_N_plant"/>
</dbReference>
<evidence type="ECO:0000256" key="2">
    <source>
        <dbReference type="ARBA" id="ARBA00004555"/>
    </source>
</evidence>
<protein>
    <recommendedName>
        <fullName evidence="9">ENTH domain-containing protein</fullName>
    </recommendedName>
</protein>
<evidence type="ECO:0000256" key="3">
    <source>
        <dbReference type="ARBA" id="ARBA00004600"/>
    </source>
</evidence>
<dbReference type="InterPro" id="IPR013809">
    <property type="entry name" value="ENTH"/>
</dbReference>
<dbReference type="GO" id="GO:0005545">
    <property type="term" value="F:1-phosphatidylinositol binding"/>
    <property type="evidence" value="ECO:0007669"/>
    <property type="project" value="InterPro"/>
</dbReference>
<dbReference type="GO" id="GO:0048268">
    <property type="term" value="P:clathrin coat assembly"/>
    <property type="evidence" value="ECO:0007669"/>
    <property type="project" value="InterPro"/>
</dbReference>
<sequence>MAAGRSTHQSIRKAIGALKDSTTVGLAKVNSENKGIDVAIVKSTNHDELYSLHFRPQVLDADVAYCIHGLTKRLAKTHNWTVALKTLIVIHRALREVDPTLREKLANYSQGRALMLNLSHFRDDSSPNAWDYSAWVRAYSLYLEEHLECFRILKYDVEKDQSDPAVVGDNGPNKNLPPEITKELDTPELLEQLPIMQLLLFRLLACKPEGAATHNSLIHYALSIVASESVKLYIVITDGILNLVDKYFEMKRHDAIRALEIYKKAQSQGEKLSEFFEFCRDLEFGRGQNFVKIEQPPPSVMTAMEDYVTEAPHVIALQCTASNDDKGAAPRELLAPEAVLLIEHKQDDNVPKRDCSTSSNDPLHCENGLNLTSQATNWELALVAAASSNEAAVADSKLRAYEIGQVASNPLVSACHNQGPFYVFRNPTPTTNVQTAVMSQEQALLVLQQRQQTIVVGHDSSSINPFGIPLDDQK</sequence>
<dbReference type="InterPro" id="IPR011417">
    <property type="entry name" value="ANTH_dom"/>
</dbReference>
<dbReference type="GO" id="GO:0005794">
    <property type="term" value="C:Golgi apparatus"/>
    <property type="evidence" value="ECO:0007669"/>
    <property type="project" value="UniProtKB-SubCell"/>
</dbReference>
<keyword evidence="5" id="KW-0333">Golgi apparatus</keyword>
<comment type="caution">
    <text evidence="10">The sequence shown here is derived from an EMBL/GenBank/DDBJ whole genome shotgun (WGS) entry which is preliminary data.</text>
</comment>
<dbReference type="GO" id="GO:0030136">
    <property type="term" value="C:clathrin-coated vesicle"/>
    <property type="evidence" value="ECO:0007669"/>
    <property type="project" value="UniProtKB-SubCell"/>
</dbReference>
<dbReference type="SUPFAM" id="SSF89009">
    <property type="entry name" value="GAT-like domain"/>
    <property type="match status" value="1"/>
</dbReference>
<dbReference type="FunFam" id="1.20.58.150:FF:000005">
    <property type="entry name" value="putative clathrin assembly protein At2g25430"/>
    <property type="match status" value="1"/>
</dbReference>
<proteinExistence type="predicted"/>
<dbReference type="CDD" id="cd03564">
    <property type="entry name" value="ANTH_N"/>
    <property type="match status" value="1"/>
</dbReference>
<dbReference type="PROSITE" id="PS50942">
    <property type="entry name" value="ENTH"/>
    <property type="match status" value="1"/>
</dbReference>
<evidence type="ECO:0000256" key="8">
    <source>
        <dbReference type="ARBA" id="ARBA00023329"/>
    </source>
</evidence>
<dbReference type="SMART" id="SM00273">
    <property type="entry name" value="ENTH"/>
    <property type="match status" value="1"/>
</dbReference>
<evidence type="ECO:0000259" key="9">
    <source>
        <dbReference type="PROSITE" id="PS50942"/>
    </source>
</evidence>
<evidence type="ECO:0000256" key="7">
    <source>
        <dbReference type="ARBA" id="ARBA00023176"/>
    </source>
</evidence>
<dbReference type="AlphaFoldDB" id="A0AAV1RNY9"/>
<dbReference type="InterPro" id="IPR045192">
    <property type="entry name" value="AP180-like"/>
</dbReference>
<keyword evidence="7" id="KW-0168">Coated pit</keyword>
<dbReference type="Gene3D" id="1.25.40.90">
    <property type="match status" value="1"/>
</dbReference>
<keyword evidence="8" id="KW-0968">Cytoplasmic vesicle</keyword>
<organism evidence="10 11">
    <name type="scientific">Dovyalis caffra</name>
    <dbReference type="NCBI Taxonomy" id="77055"/>
    <lineage>
        <taxon>Eukaryota</taxon>
        <taxon>Viridiplantae</taxon>
        <taxon>Streptophyta</taxon>
        <taxon>Embryophyta</taxon>
        <taxon>Tracheophyta</taxon>
        <taxon>Spermatophyta</taxon>
        <taxon>Magnoliopsida</taxon>
        <taxon>eudicotyledons</taxon>
        <taxon>Gunneridae</taxon>
        <taxon>Pentapetalae</taxon>
        <taxon>rosids</taxon>
        <taxon>fabids</taxon>
        <taxon>Malpighiales</taxon>
        <taxon>Salicaceae</taxon>
        <taxon>Flacourtieae</taxon>
        <taxon>Dovyalis</taxon>
    </lineage>
</organism>
<dbReference type="Gene3D" id="1.20.58.150">
    <property type="entry name" value="ANTH domain"/>
    <property type="match status" value="1"/>
</dbReference>
<name>A0AAV1RNY9_9ROSI</name>
<evidence type="ECO:0000256" key="6">
    <source>
        <dbReference type="ARBA" id="ARBA00023136"/>
    </source>
</evidence>
<dbReference type="GO" id="GO:0005905">
    <property type="term" value="C:clathrin-coated pit"/>
    <property type="evidence" value="ECO:0007669"/>
    <property type="project" value="UniProtKB-SubCell"/>
</dbReference>
<keyword evidence="11" id="KW-1185">Reference proteome</keyword>
<evidence type="ECO:0000256" key="4">
    <source>
        <dbReference type="ARBA" id="ARBA00022583"/>
    </source>
</evidence>
<dbReference type="GO" id="GO:0072583">
    <property type="term" value="P:clathrin-dependent endocytosis"/>
    <property type="evidence" value="ECO:0007669"/>
    <property type="project" value="InterPro"/>
</dbReference>
<gene>
    <name evidence="10" type="ORF">DCAF_LOCUS13153</name>
</gene>
<dbReference type="Pfam" id="PF07651">
    <property type="entry name" value="ANTH"/>
    <property type="match status" value="1"/>
</dbReference>
<keyword evidence="4" id="KW-0254">Endocytosis</keyword>
<dbReference type="PANTHER" id="PTHR22951:SF97">
    <property type="entry name" value="ENTH DOMAIN-CONTAINING PROTEIN"/>
    <property type="match status" value="1"/>
</dbReference>
<dbReference type="Proteomes" id="UP001314170">
    <property type="component" value="Unassembled WGS sequence"/>
</dbReference>
<dbReference type="InterPro" id="IPR008942">
    <property type="entry name" value="ENTH_VHS"/>
</dbReference>
<evidence type="ECO:0000256" key="1">
    <source>
        <dbReference type="ARBA" id="ARBA00004132"/>
    </source>
</evidence>
<evidence type="ECO:0000313" key="10">
    <source>
        <dbReference type="EMBL" id="CAK7338111.1"/>
    </source>
</evidence>
<dbReference type="InterPro" id="IPR014712">
    <property type="entry name" value="ANTH_dom_sf"/>
</dbReference>
<dbReference type="SUPFAM" id="SSF48464">
    <property type="entry name" value="ENTH/VHS domain"/>
    <property type="match status" value="1"/>
</dbReference>
<dbReference type="EMBL" id="CAWUPB010001111">
    <property type="protein sequence ID" value="CAK7338111.1"/>
    <property type="molecule type" value="Genomic_DNA"/>
</dbReference>
<accession>A0AAV1RNY9</accession>
<dbReference type="GO" id="GO:0032050">
    <property type="term" value="F:clathrin heavy chain binding"/>
    <property type="evidence" value="ECO:0007669"/>
    <property type="project" value="TreeGrafter"/>
</dbReference>
<dbReference type="PANTHER" id="PTHR22951">
    <property type="entry name" value="CLATHRIN ASSEMBLY PROTEIN"/>
    <property type="match status" value="1"/>
</dbReference>
<dbReference type="GO" id="GO:0005546">
    <property type="term" value="F:phosphatidylinositol-4,5-bisphosphate binding"/>
    <property type="evidence" value="ECO:0007669"/>
    <property type="project" value="TreeGrafter"/>
</dbReference>
<dbReference type="GO" id="GO:0000149">
    <property type="term" value="F:SNARE binding"/>
    <property type="evidence" value="ECO:0007669"/>
    <property type="project" value="TreeGrafter"/>
</dbReference>
<reference evidence="10 11" key="1">
    <citation type="submission" date="2024-01" db="EMBL/GenBank/DDBJ databases">
        <authorList>
            <person name="Waweru B."/>
        </authorList>
    </citation>
    <scope>NUCLEOTIDE SEQUENCE [LARGE SCALE GENOMIC DNA]</scope>
</reference>
<evidence type="ECO:0000313" key="11">
    <source>
        <dbReference type="Proteomes" id="UP001314170"/>
    </source>
</evidence>
<keyword evidence="6" id="KW-0472">Membrane</keyword>
<dbReference type="GO" id="GO:0006900">
    <property type="term" value="P:vesicle budding from membrane"/>
    <property type="evidence" value="ECO:0007669"/>
    <property type="project" value="TreeGrafter"/>
</dbReference>
<evidence type="ECO:0000256" key="5">
    <source>
        <dbReference type="ARBA" id="ARBA00023034"/>
    </source>
</evidence>